<name>A0A1B2JDZ2_PICPA</name>
<dbReference type="AlphaFoldDB" id="A0A1B2JDZ2"/>
<dbReference type="SMART" id="SM00906">
    <property type="entry name" value="Fungal_trans"/>
    <property type="match status" value="1"/>
</dbReference>
<evidence type="ECO:0000256" key="4">
    <source>
        <dbReference type="ARBA" id="ARBA00023015"/>
    </source>
</evidence>
<evidence type="ECO:0000256" key="2">
    <source>
        <dbReference type="ARBA" id="ARBA00022723"/>
    </source>
</evidence>
<keyword evidence="6" id="KW-0804">Transcription</keyword>
<dbReference type="InterPro" id="IPR036864">
    <property type="entry name" value="Zn2-C6_fun-type_DNA-bd_sf"/>
</dbReference>
<dbReference type="EMBL" id="CP014585">
    <property type="protein sequence ID" value="ANZ75988.1"/>
    <property type="molecule type" value="Genomic_DNA"/>
</dbReference>
<keyword evidence="11" id="KW-1185">Reference proteome</keyword>
<evidence type="ECO:0000256" key="1">
    <source>
        <dbReference type="ARBA" id="ARBA00004123"/>
    </source>
</evidence>
<feature type="domain" description="Zn(2)-C6 fungal-type" evidence="9">
    <location>
        <begin position="30"/>
        <end position="58"/>
    </location>
</feature>
<feature type="compositionally biased region" description="Polar residues" evidence="8">
    <location>
        <begin position="96"/>
        <end position="114"/>
    </location>
</feature>
<dbReference type="SUPFAM" id="SSF57701">
    <property type="entry name" value="Zn2/Cys6 DNA-binding domain"/>
    <property type="match status" value="1"/>
</dbReference>
<dbReference type="OrthoDB" id="2399539at2759"/>
<protein>
    <submittedName>
        <fullName evidence="10">BA75_02303T0</fullName>
    </submittedName>
</protein>
<evidence type="ECO:0000256" key="8">
    <source>
        <dbReference type="SAM" id="MobiDB-lite"/>
    </source>
</evidence>
<dbReference type="InterPro" id="IPR046347">
    <property type="entry name" value="bZIP_sf"/>
</dbReference>
<evidence type="ECO:0000313" key="11">
    <source>
        <dbReference type="Proteomes" id="UP000094565"/>
    </source>
</evidence>
<dbReference type="InterPro" id="IPR052202">
    <property type="entry name" value="Yeast_MetPath_Reg"/>
</dbReference>
<keyword evidence="2" id="KW-0479">Metal-binding</keyword>
<dbReference type="GO" id="GO:0043565">
    <property type="term" value="F:sequence-specific DNA binding"/>
    <property type="evidence" value="ECO:0007669"/>
    <property type="project" value="TreeGrafter"/>
</dbReference>
<evidence type="ECO:0000313" key="10">
    <source>
        <dbReference type="EMBL" id="ANZ75988.1"/>
    </source>
</evidence>
<dbReference type="GO" id="GO:0006351">
    <property type="term" value="P:DNA-templated transcription"/>
    <property type="evidence" value="ECO:0007669"/>
    <property type="project" value="InterPro"/>
</dbReference>
<organism evidence="10 11">
    <name type="scientific">Komagataella pastoris</name>
    <name type="common">Yeast</name>
    <name type="synonym">Pichia pastoris</name>
    <dbReference type="NCBI Taxonomy" id="4922"/>
    <lineage>
        <taxon>Eukaryota</taxon>
        <taxon>Fungi</taxon>
        <taxon>Dikarya</taxon>
        <taxon>Ascomycota</taxon>
        <taxon>Saccharomycotina</taxon>
        <taxon>Pichiomycetes</taxon>
        <taxon>Pichiales</taxon>
        <taxon>Pichiaceae</taxon>
        <taxon>Komagataella</taxon>
    </lineage>
</organism>
<keyword evidence="4" id="KW-0805">Transcription regulation</keyword>
<feature type="compositionally biased region" description="Polar residues" evidence="8">
    <location>
        <begin position="121"/>
        <end position="140"/>
    </location>
</feature>
<dbReference type="CDD" id="cd12148">
    <property type="entry name" value="fungal_TF_MHR"/>
    <property type="match status" value="1"/>
</dbReference>
<gene>
    <name evidence="10" type="primary">PPR1</name>
    <name evidence="10" type="ORF">ATY40_BA7502303</name>
</gene>
<dbReference type="PROSITE" id="PS50048">
    <property type="entry name" value="ZN2_CY6_FUNGAL_2"/>
    <property type="match status" value="1"/>
</dbReference>
<proteinExistence type="predicted"/>
<dbReference type="SUPFAM" id="SSF57959">
    <property type="entry name" value="Leucine zipper domain"/>
    <property type="match status" value="1"/>
</dbReference>
<keyword evidence="7" id="KW-0539">Nucleus</keyword>
<dbReference type="PANTHER" id="PTHR47782">
    <property type="entry name" value="ZN(II)2CYS6 TRANSCRIPTION FACTOR (EUROFUNG)-RELATED"/>
    <property type="match status" value="1"/>
</dbReference>
<dbReference type="CDD" id="cd00067">
    <property type="entry name" value="GAL4"/>
    <property type="match status" value="1"/>
</dbReference>
<dbReference type="CDD" id="cd14723">
    <property type="entry name" value="ZIP_Ppr1"/>
    <property type="match status" value="1"/>
</dbReference>
<sequence>MSRKRKTEMDENNYSEHSVGPLGVTRTIVTCKRCRIKKTKCDQKFPKCGRCARFGAECIGVDPATGRNIPRSYIVYLEERVKLLETQLRSAGIEPTTINKDPSGLTENDQSLTTSKDERPQCSSTNEEMPTLQVPTSTAGSAVHGTLKETAGISFGSLMRTAVSLQSDTKETANSIAMNPCASGSKRRDSEVDPTLLPTKEDAERFLEIYFAQSNSQLPILHREQFVIRYFEPVYGSLSPNVNLASKYTSINQKVVDSRIPPTQTWYSEYKKQLQTKLKETSGEISPEEVAETIQPPQRVKKALYFLNIVFAIASSVHLLQYKSETSAKFKTSALFHIDHVYGSSDRLESLQGLLLLTIYSLMRPATPGVWYVLGSALRLSSELGLHNENYLKNDEFDVFTMDMRRRLFWCVYSLDRQICFYLGRPFGIPESSISTELFSEMDDALIVQNSSVDDYSKSASGLSSYKSVSLAIIQVRKLQAEIQEILYYKAELPRKFPTLQEWKDDVHMRLENWKKIVPKTQRRMNCDFKVVFFTLNYHHTMLALYGFSMLNSKFAVNDYFQIFKSSRGIIECYKELLDSRTINYTWAGVHNLFMGGVSFLYALYHSSEVCSKTSLEEIQQISQDCAHILNSLRASCDAALPCLKIFEILTAAAIRLRFTKHIMKMQQGTSVLDELKVLEGAPRISNTFYDRLNSGLIPQFQSSQFEWFTDEIDLNRFFQHLYEASSSSLSSNFASQNMEPKTENSATPIDCFNKKDSSPVAFVSFPGTPEDVLALDSETFYTECQDQADSGAMYKMISQVPSEFIWEQFFATPP</sequence>
<dbReference type="InterPro" id="IPR007219">
    <property type="entry name" value="XnlR_reg_dom"/>
</dbReference>
<evidence type="ECO:0000259" key="9">
    <source>
        <dbReference type="PROSITE" id="PS50048"/>
    </source>
</evidence>
<keyword evidence="5" id="KW-0238">DNA-binding</keyword>
<dbReference type="SMART" id="SM00066">
    <property type="entry name" value="GAL4"/>
    <property type="match status" value="1"/>
</dbReference>
<keyword evidence="3" id="KW-0862">Zinc</keyword>
<evidence type="ECO:0000256" key="5">
    <source>
        <dbReference type="ARBA" id="ARBA00023125"/>
    </source>
</evidence>
<dbReference type="Pfam" id="PF04082">
    <property type="entry name" value="Fungal_trans"/>
    <property type="match status" value="1"/>
</dbReference>
<evidence type="ECO:0000256" key="6">
    <source>
        <dbReference type="ARBA" id="ARBA00023163"/>
    </source>
</evidence>
<evidence type="ECO:0000256" key="7">
    <source>
        <dbReference type="ARBA" id="ARBA00023242"/>
    </source>
</evidence>
<accession>A0A1B2JDZ2</accession>
<dbReference type="GO" id="GO:0000981">
    <property type="term" value="F:DNA-binding transcription factor activity, RNA polymerase II-specific"/>
    <property type="evidence" value="ECO:0007669"/>
    <property type="project" value="InterPro"/>
</dbReference>
<dbReference type="GO" id="GO:0008270">
    <property type="term" value="F:zinc ion binding"/>
    <property type="evidence" value="ECO:0007669"/>
    <property type="project" value="InterPro"/>
</dbReference>
<reference evidence="10 11" key="1">
    <citation type="submission" date="2016-02" db="EMBL/GenBank/DDBJ databases">
        <title>Comparative genomic and transcriptomic foundation for Pichia pastoris.</title>
        <authorList>
            <person name="Love K.R."/>
            <person name="Shah K.A."/>
            <person name="Whittaker C.A."/>
            <person name="Wu J."/>
            <person name="Bartlett M.C."/>
            <person name="Ma D."/>
            <person name="Leeson R.L."/>
            <person name="Priest M."/>
            <person name="Young S.K."/>
            <person name="Love J.C."/>
        </authorList>
    </citation>
    <scope>NUCLEOTIDE SEQUENCE [LARGE SCALE GENOMIC DNA]</scope>
    <source>
        <strain evidence="10 11">ATCC 28485</strain>
    </source>
</reference>
<dbReference type="GO" id="GO:0005634">
    <property type="term" value="C:nucleus"/>
    <property type="evidence" value="ECO:0007669"/>
    <property type="project" value="UniProtKB-SubCell"/>
</dbReference>
<dbReference type="PROSITE" id="PS00463">
    <property type="entry name" value="ZN2_CY6_FUNGAL_1"/>
    <property type="match status" value="1"/>
</dbReference>
<dbReference type="Pfam" id="PF00172">
    <property type="entry name" value="Zn_clus"/>
    <property type="match status" value="1"/>
</dbReference>
<dbReference type="InterPro" id="IPR001138">
    <property type="entry name" value="Zn2Cys6_DnaBD"/>
</dbReference>
<comment type="subcellular location">
    <subcellularLocation>
        <location evidence="1">Nucleus</location>
    </subcellularLocation>
</comment>
<evidence type="ECO:0000256" key="3">
    <source>
        <dbReference type="ARBA" id="ARBA00022833"/>
    </source>
</evidence>
<dbReference type="GO" id="GO:0045944">
    <property type="term" value="P:positive regulation of transcription by RNA polymerase II"/>
    <property type="evidence" value="ECO:0007669"/>
    <property type="project" value="TreeGrafter"/>
</dbReference>
<dbReference type="Gene3D" id="4.10.240.10">
    <property type="entry name" value="Zn(2)-C6 fungal-type DNA-binding domain"/>
    <property type="match status" value="1"/>
</dbReference>
<dbReference type="Proteomes" id="UP000094565">
    <property type="component" value="Chromosome 2"/>
</dbReference>
<feature type="region of interest" description="Disordered" evidence="8">
    <location>
        <begin position="94"/>
        <end position="140"/>
    </location>
</feature>
<dbReference type="PANTHER" id="PTHR47782:SF1">
    <property type="entry name" value="PYRIMIDINE PATHWAY REGULATORY PROTEIN 1"/>
    <property type="match status" value="1"/>
</dbReference>